<dbReference type="Proteomes" id="UP000014387">
    <property type="component" value="Unassembled WGS sequence"/>
</dbReference>
<organism evidence="2 3">
    <name type="scientific">Gleimia europaea ACS-120-V-Col10b</name>
    <dbReference type="NCBI Taxonomy" id="883069"/>
    <lineage>
        <taxon>Bacteria</taxon>
        <taxon>Bacillati</taxon>
        <taxon>Actinomycetota</taxon>
        <taxon>Actinomycetes</taxon>
        <taxon>Actinomycetales</taxon>
        <taxon>Actinomycetaceae</taxon>
        <taxon>Gleimia</taxon>
    </lineage>
</organism>
<name>A0A9W5RFI2_9ACTO</name>
<dbReference type="InterPro" id="IPR025159">
    <property type="entry name" value="AbiEi_N"/>
</dbReference>
<dbReference type="Pfam" id="PF13338">
    <property type="entry name" value="AbiEi_4"/>
    <property type="match status" value="1"/>
</dbReference>
<evidence type="ECO:0000313" key="2">
    <source>
        <dbReference type="EMBL" id="EPD31568.1"/>
    </source>
</evidence>
<evidence type="ECO:0000259" key="1">
    <source>
        <dbReference type="Pfam" id="PF13338"/>
    </source>
</evidence>
<dbReference type="OrthoDB" id="9801429at2"/>
<reference evidence="2 3" key="1">
    <citation type="submission" date="2013-05" db="EMBL/GenBank/DDBJ databases">
        <title>The Genome Sequence of Actinomyces europaeus ACS-120-V-COL10B.</title>
        <authorList>
            <consortium name="The Broad Institute Genomics Platform"/>
            <person name="Earl A."/>
            <person name="Ward D."/>
            <person name="Feldgarden M."/>
            <person name="Gevers D."/>
            <person name="Saerens B."/>
            <person name="Vaneechoutte M."/>
            <person name="Walker B."/>
            <person name="Young S."/>
            <person name="Zeng Q."/>
            <person name="Gargeya S."/>
            <person name="Fitzgerald M."/>
            <person name="Haas B."/>
            <person name="Abouelleil A."/>
            <person name="Allen A.W."/>
            <person name="Alvarado L."/>
            <person name="Arachchi H.M."/>
            <person name="Berlin A.M."/>
            <person name="Chapman S.B."/>
            <person name="Gainer-Dewar J."/>
            <person name="Goldberg J."/>
            <person name="Griggs A."/>
            <person name="Gujja S."/>
            <person name="Hansen M."/>
            <person name="Howarth C."/>
            <person name="Imamovic A."/>
            <person name="Ireland A."/>
            <person name="Larimer J."/>
            <person name="McCowan C."/>
            <person name="Murphy C."/>
            <person name="Pearson M."/>
            <person name="Poon T.W."/>
            <person name="Priest M."/>
            <person name="Roberts A."/>
            <person name="Saif S."/>
            <person name="Shea T."/>
            <person name="Sisk P."/>
            <person name="Sykes S."/>
            <person name="Wortman J."/>
            <person name="Nusbaum C."/>
            <person name="Birren B."/>
        </authorList>
    </citation>
    <scope>NUCLEOTIDE SEQUENCE [LARGE SCALE GENOMIC DNA]</scope>
    <source>
        <strain evidence="2 3">ACS-120-V-Col10b</strain>
    </source>
</reference>
<dbReference type="AlphaFoldDB" id="A0A9W5RFI2"/>
<gene>
    <name evidence="2" type="ORF">HMPREF9238_01344</name>
</gene>
<evidence type="ECO:0000313" key="3">
    <source>
        <dbReference type="Proteomes" id="UP000014387"/>
    </source>
</evidence>
<proteinExistence type="predicted"/>
<comment type="caution">
    <text evidence="2">The sequence shown here is derived from an EMBL/GenBank/DDBJ whole genome shotgun (WGS) entry which is preliminary data.</text>
</comment>
<keyword evidence="3" id="KW-1185">Reference proteome</keyword>
<protein>
    <recommendedName>
        <fullName evidence="1">AbiEi antitoxin N-terminal domain-containing protein</fullName>
    </recommendedName>
</protein>
<feature type="domain" description="AbiEi antitoxin N-terminal" evidence="1">
    <location>
        <begin position="4"/>
        <end position="50"/>
    </location>
</feature>
<dbReference type="RefSeq" id="WP_016444678.1">
    <property type="nucleotide sequence ID" value="NZ_KE150266.1"/>
</dbReference>
<sequence>MSTVLDIAKQCNGYVTSSQATKAGIPRRKLTEAVSTRDLIRVERGLYALPDIWEDQFLATQHRFSRGIFSDDTALFLHNMTDRAPFSLTMTFPRSYNASPARDAGVTCRTCADEVLELGLCEVITSHGNTVKAYDLERTLCDLVRGQQILDVQIVTPAMQTYVRRSDRDVAKLLQYARHLGVENKIKAYLQALL</sequence>
<accession>A0A9W5RFI2</accession>
<dbReference type="EMBL" id="AGWN01000001">
    <property type="protein sequence ID" value="EPD31568.1"/>
    <property type="molecule type" value="Genomic_DNA"/>
</dbReference>